<dbReference type="CDD" id="cd18552">
    <property type="entry name" value="ABC_6TM_MsbA_like"/>
    <property type="match status" value="1"/>
</dbReference>
<dbReference type="PROSITE" id="PS00211">
    <property type="entry name" value="ABC_TRANSPORTER_1"/>
    <property type="match status" value="1"/>
</dbReference>
<dbReference type="Gene3D" id="1.20.1560.10">
    <property type="entry name" value="ABC transporter type 1, transmembrane domain"/>
    <property type="match status" value="1"/>
</dbReference>
<dbReference type="SMART" id="SM00382">
    <property type="entry name" value="AAA"/>
    <property type="match status" value="1"/>
</dbReference>
<evidence type="ECO:0000256" key="6">
    <source>
        <dbReference type="ARBA" id="ARBA00022840"/>
    </source>
</evidence>
<accession>A0A6V8NDU0</accession>
<keyword evidence="10 11" id="KW-0472">Membrane</keyword>
<dbReference type="GO" id="GO:0005886">
    <property type="term" value="C:plasma membrane"/>
    <property type="evidence" value="ECO:0007669"/>
    <property type="project" value="UniProtKB-SubCell"/>
</dbReference>
<dbReference type="PROSITE" id="PS50893">
    <property type="entry name" value="ABC_TRANSPORTER_2"/>
    <property type="match status" value="1"/>
</dbReference>
<dbReference type="RefSeq" id="WP_183363327.1">
    <property type="nucleotide sequence ID" value="NZ_BLXZ01000011.1"/>
</dbReference>
<evidence type="ECO:0000259" key="13">
    <source>
        <dbReference type="PROSITE" id="PS50929"/>
    </source>
</evidence>
<dbReference type="Pfam" id="PF00664">
    <property type="entry name" value="ABC_membrane"/>
    <property type="match status" value="1"/>
</dbReference>
<reference evidence="15" key="1">
    <citation type="submission" date="2020-06" db="EMBL/GenBank/DDBJ databases">
        <title>Draft genomic sequecing of Geomonas sp. Red745.</title>
        <authorList>
            <person name="Itoh H."/>
            <person name="Xu Z.X."/>
            <person name="Ushijima N."/>
            <person name="Masuda Y."/>
            <person name="Shiratori Y."/>
            <person name="Senoo K."/>
        </authorList>
    </citation>
    <scope>NUCLEOTIDE SEQUENCE [LARGE SCALE GENOMIC DNA]</scope>
    <source>
        <strain evidence="15">Red745</strain>
    </source>
</reference>
<evidence type="ECO:0000256" key="8">
    <source>
        <dbReference type="ARBA" id="ARBA00022989"/>
    </source>
</evidence>
<keyword evidence="2" id="KW-0813">Transport</keyword>
<dbReference type="PROSITE" id="PS50929">
    <property type="entry name" value="ABC_TM1F"/>
    <property type="match status" value="1"/>
</dbReference>
<evidence type="ECO:0000256" key="4">
    <source>
        <dbReference type="ARBA" id="ARBA00022692"/>
    </source>
</evidence>
<proteinExistence type="predicted"/>
<evidence type="ECO:0000256" key="1">
    <source>
        <dbReference type="ARBA" id="ARBA00004651"/>
    </source>
</evidence>
<feature type="transmembrane region" description="Helical" evidence="11">
    <location>
        <begin position="275"/>
        <end position="293"/>
    </location>
</feature>
<gene>
    <name evidence="14" type="primary">msbA</name>
    <name evidence="14" type="ORF">GMLC_43000</name>
</gene>
<evidence type="ECO:0000259" key="12">
    <source>
        <dbReference type="PROSITE" id="PS50893"/>
    </source>
</evidence>
<dbReference type="PANTHER" id="PTHR43394:SF1">
    <property type="entry name" value="ATP-BINDING CASSETTE SUB-FAMILY B MEMBER 10, MITOCHONDRIAL"/>
    <property type="match status" value="1"/>
</dbReference>
<feature type="domain" description="ABC transporter" evidence="12">
    <location>
        <begin position="335"/>
        <end position="568"/>
    </location>
</feature>
<dbReference type="EMBL" id="BLXZ01000011">
    <property type="protein sequence ID" value="GFO70721.1"/>
    <property type="molecule type" value="Genomic_DNA"/>
</dbReference>
<dbReference type="Pfam" id="PF00005">
    <property type="entry name" value="ABC_tran"/>
    <property type="match status" value="1"/>
</dbReference>
<dbReference type="FunFam" id="3.40.50.300:FF:000218">
    <property type="entry name" value="Multidrug ABC transporter ATP-binding protein"/>
    <property type="match status" value="1"/>
</dbReference>
<dbReference type="GO" id="GO:0016887">
    <property type="term" value="F:ATP hydrolysis activity"/>
    <property type="evidence" value="ECO:0007669"/>
    <property type="project" value="InterPro"/>
</dbReference>
<dbReference type="InterPro" id="IPR027417">
    <property type="entry name" value="P-loop_NTPase"/>
</dbReference>
<name>A0A6V8NDU0_9BACT</name>
<dbReference type="InterPro" id="IPR036640">
    <property type="entry name" value="ABC1_TM_sf"/>
</dbReference>
<evidence type="ECO:0000256" key="9">
    <source>
        <dbReference type="ARBA" id="ARBA00023055"/>
    </source>
</evidence>
<feature type="transmembrane region" description="Helical" evidence="11">
    <location>
        <begin position="240"/>
        <end position="260"/>
    </location>
</feature>
<keyword evidence="6 14" id="KW-0067">ATP-binding</keyword>
<evidence type="ECO:0000256" key="3">
    <source>
        <dbReference type="ARBA" id="ARBA00022475"/>
    </source>
</evidence>
<dbReference type="GO" id="GO:0005524">
    <property type="term" value="F:ATP binding"/>
    <property type="evidence" value="ECO:0007669"/>
    <property type="project" value="UniProtKB-KW"/>
</dbReference>
<dbReference type="SUPFAM" id="SSF52540">
    <property type="entry name" value="P-loop containing nucleoside triphosphate hydrolases"/>
    <property type="match status" value="1"/>
</dbReference>
<dbReference type="CDD" id="cd03251">
    <property type="entry name" value="ABCC_MsbA"/>
    <property type="match status" value="1"/>
</dbReference>
<feature type="transmembrane region" description="Helical" evidence="11">
    <location>
        <begin position="14"/>
        <end position="39"/>
    </location>
</feature>
<dbReference type="PANTHER" id="PTHR43394">
    <property type="entry name" value="ATP-DEPENDENT PERMEASE MDL1, MITOCHONDRIAL"/>
    <property type="match status" value="1"/>
</dbReference>
<feature type="transmembrane region" description="Helical" evidence="11">
    <location>
        <begin position="51"/>
        <end position="68"/>
    </location>
</feature>
<comment type="subcellular location">
    <subcellularLocation>
        <location evidence="1">Cell membrane</location>
        <topology evidence="1">Multi-pass membrane protein</topology>
    </subcellularLocation>
</comment>
<evidence type="ECO:0000256" key="10">
    <source>
        <dbReference type="ARBA" id="ARBA00023136"/>
    </source>
</evidence>
<evidence type="ECO:0000313" key="15">
    <source>
        <dbReference type="Proteomes" id="UP000587586"/>
    </source>
</evidence>
<dbReference type="InterPro" id="IPR003439">
    <property type="entry name" value="ABC_transporter-like_ATP-bd"/>
</dbReference>
<evidence type="ECO:0000256" key="2">
    <source>
        <dbReference type="ARBA" id="ARBA00022448"/>
    </source>
</evidence>
<evidence type="ECO:0000256" key="7">
    <source>
        <dbReference type="ARBA" id="ARBA00022967"/>
    </source>
</evidence>
<evidence type="ECO:0000256" key="5">
    <source>
        <dbReference type="ARBA" id="ARBA00022741"/>
    </source>
</evidence>
<keyword evidence="7" id="KW-1278">Translocase</keyword>
<keyword evidence="15" id="KW-1185">Reference proteome</keyword>
<organism evidence="14 15">
    <name type="scientific">Geomonas limicola</name>
    <dbReference type="NCBI Taxonomy" id="2740186"/>
    <lineage>
        <taxon>Bacteria</taxon>
        <taxon>Pseudomonadati</taxon>
        <taxon>Thermodesulfobacteriota</taxon>
        <taxon>Desulfuromonadia</taxon>
        <taxon>Geobacterales</taxon>
        <taxon>Geobacteraceae</taxon>
        <taxon>Geomonas</taxon>
    </lineage>
</organism>
<keyword evidence="5" id="KW-0547">Nucleotide-binding</keyword>
<comment type="caution">
    <text evidence="14">The sequence shown here is derived from an EMBL/GenBank/DDBJ whole genome shotgun (WGS) entry which is preliminary data.</text>
</comment>
<dbReference type="InterPro" id="IPR017871">
    <property type="entry name" value="ABC_transporter-like_CS"/>
</dbReference>
<keyword evidence="9" id="KW-0445">Lipid transport</keyword>
<evidence type="ECO:0000256" key="11">
    <source>
        <dbReference type="SAM" id="Phobius"/>
    </source>
</evidence>
<dbReference type="InterPro" id="IPR003593">
    <property type="entry name" value="AAA+_ATPase"/>
</dbReference>
<dbReference type="InterPro" id="IPR011917">
    <property type="entry name" value="ABC_transpr_lipidA"/>
</dbReference>
<feature type="domain" description="ABC transmembrane type-1" evidence="13">
    <location>
        <begin position="19"/>
        <end position="301"/>
    </location>
</feature>
<dbReference type="InterPro" id="IPR011527">
    <property type="entry name" value="ABC1_TM_dom"/>
</dbReference>
<dbReference type="NCBIfam" id="TIGR02203">
    <property type="entry name" value="MsbA_lipidA"/>
    <property type="match status" value="1"/>
</dbReference>
<dbReference type="SUPFAM" id="SSF90123">
    <property type="entry name" value="ABC transporter transmembrane region"/>
    <property type="match status" value="1"/>
</dbReference>
<keyword evidence="3" id="KW-1003">Cell membrane</keyword>
<dbReference type="GO" id="GO:0034040">
    <property type="term" value="F:ATPase-coupled lipid transmembrane transporter activity"/>
    <property type="evidence" value="ECO:0007669"/>
    <property type="project" value="InterPro"/>
</dbReference>
<keyword evidence="4 11" id="KW-0812">Transmembrane</keyword>
<sequence>MNAFARLINYCRPYWWRIVLAVLGSLAVGGMDGALAYLVEPVLKRIFSGKDMQIFVFLPVGIMVLYAVRGGCRFMNDYFLRTAGQLAVQDVRNAIYRKNIRLSMGFFNQHPTGSLMSRILNDVGMMQEGMGNVITGLFRDGISAASLLGLIFYRNWQLAIISFTVIPLSVVPAQKIGRRIKNLARQGQGKMGDISSILQETFSGIKVIKAFGLESREIERFEATNLELYSFTRRNIKYEAISTPLMESITSLGIAVVIWVGGRSVMKGTMSAPEFFSFITAMLLVYTPVKRLIASYNTLQRAMGAAERVFEVIDQIPQIADAPDAHEMGRSKGEVEFRGVSFRYEDENVLNRVSLKANRGEVLALVGPSGGGKTTLVSLINRFYDPTEGAILIDGHDIRQLTLKSLMAQVALVDQETILFNDTIANNIRYGKTDASDEEVERAAQAAFAHDFISQLPDGYQTNIGDRGVRLSGGQRQRICIARAILKDAPILILDEATSALDTESEQMVQAALNNLMANRTTFVIAHRLSTITHADRILVLEKGEIVETGNHDALIANGGTYSRLHALQFGEQPAAE</sequence>
<dbReference type="AlphaFoldDB" id="A0A6V8NDU0"/>
<dbReference type="Proteomes" id="UP000587586">
    <property type="component" value="Unassembled WGS sequence"/>
</dbReference>
<keyword evidence="8 11" id="KW-1133">Transmembrane helix</keyword>
<dbReference type="InterPro" id="IPR039421">
    <property type="entry name" value="Type_1_exporter"/>
</dbReference>
<dbReference type="GO" id="GO:0015421">
    <property type="term" value="F:ABC-type oligopeptide transporter activity"/>
    <property type="evidence" value="ECO:0007669"/>
    <property type="project" value="TreeGrafter"/>
</dbReference>
<protein>
    <submittedName>
        <fullName evidence="14">Lipid A export permease/ATP-binding protein MsbA</fullName>
    </submittedName>
</protein>
<evidence type="ECO:0000313" key="14">
    <source>
        <dbReference type="EMBL" id="GFO70721.1"/>
    </source>
</evidence>
<dbReference type="Gene3D" id="3.40.50.300">
    <property type="entry name" value="P-loop containing nucleotide triphosphate hydrolases"/>
    <property type="match status" value="1"/>
</dbReference>